<keyword evidence="1" id="KW-0067">ATP-binding</keyword>
<name>A0A8H6L8L5_9LECA</name>
<dbReference type="PANTHER" id="PTHR10887:SF341">
    <property type="entry name" value="NFX1-TYPE ZINC FINGER-CONTAINING PROTEIN 1"/>
    <property type="match status" value="1"/>
</dbReference>
<dbReference type="InterPro" id="IPR027417">
    <property type="entry name" value="P-loop_NTPase"/>
</dbReference>
<organism evidence="6 7">
    <name type="scientific">Letharia columbiana</name>
    <dbReference type="NCBI Taxonomy" id="112416"/>
    <lineage>
        <taxon>Eukaryota</taxon>
        <taxon>Fungi</taxon>
        <taxon>Dikarya</taxon>
        <taxon>Ascomycota</taxon>
        <taxon>Pezizomycotina</taxon>
        <taxon>Lecanoromycetes</taxon>
        <taxon>OSLEUM clade</taxon>
        <taxon>Lecanoromycetidae</taxon>
        <taxon>Lecanorales</taxon>
        <taxon>Lecanorineae</taxon>
        <taxon>Parmeliaceae</taxon>
        <taxon>Letharia</taxon>
    </lineage>
</organism>
<dbReference type="GeneID" id="59283790"/>
<comment type="caution">
    <text evidence="6">The sequence shown here is derived from an EMBL/GenBank/DDBJ whole genome shotgun (WGS) entry which is preliminary data.</text>
</comment>
<dbReference type="InterPro" id="IPR041679">
    <property type="entry name" value="DNA2/NAM7-like_C"/>
</dbReference>
<feature type="region of interest" description="Disordered" evidence="2">
    <location>
        <begin position="1149"/>
        <end position="1187"/>
    </location>
</feature>
<dbReference type="Gene3D" id="3.40.50.300">
    <property type="entry name" value="P-loop containing nucleotide triphosphate hydrolases"/>
    <property type="match status" value="3"/>
</dbReference>
<feature type="domain" description="DNA2/NAM7 helicase-like C-terminal" evidence="4">
    <location>
        <begin position="702"/>
        <end position="886"/>
    </location>
</feature>
<dbReference type="GO" id="GO:0031380">
    <property type="term" value="C:nuclear RNA-directed RNA polymerase complex"/>
    <property type="evidence" value="ECO:0007669"/>
    <property type="project" value="TreeGrafter"/>
</dbReference>
<dbReference type="PANTHER" id="PTHR10887">
    <property type="entry name" value="DNA2/NAM7 HELICASE FAMILY"/>
    <property type="match status" value="1"/>
</dbReference>
<feature type="domain" description="DNA2/NAM7 helicase helicase" evidence="3">
    <location>
        <begin position="312"/>
        <end position="686"/>
    </location>
</feature>
<dbReference type="InterPro" id="IPR041677">
    <property type="entry name" value="DNA2/NAM7_AAA_11"/>
</dbReference>
<dbReference type="InterPro" id="IPR047187">
    <property type="entry name" value="SF1_C_Upf1"/>
</dbReference>
<gene>
    <name evidence="6" type="ORF">HO173_002116</name>
</gene>
<dbReference type="Pfam" id="PF13087">
    <property type="entry name" value="AAA_12"/>
    <property type="match status" value="1"/>
</dbReference>
<keyword evidence="1" id="KW-0347">Helicase</keyword>
<dbReference type="OrthoDB" id="409395at2759"/>
<dbReference type="Proteomes" id="UP000578531">
    <property type="component" value="Unassembled WGS sequence"/>
</dbReference>
<feature type="region of interest" description="Disordered" evidence="2">
    <location>
        <begin position="1055"/>
        <end position="1087"/>
    </location>
</feature>
<dbReference type="Pfam" id="PF25396">
    <property type="entry name" value="ZNFX1"/>
    <property type="match status" value="1"/>
</dbReference>
<dbReference type="Pfam" id="PF13086">
    <property type="entry name" value="AAA_11"/>
    <property type="match status" value="1"/>
</dbReference>
<accession>A0A8H6L8L5</accession>
<dbReference type="CDD" id="cd18808">
    <property type="entry name" value="SF1_C_Upf1"/>
    <property type="match status" value="1"/>
</dbReference>
<keyword evidence="1" id="KW-0378">Hydrolase</keyword>
<reference evidence="6 7" key="1">
    <citation type="journal article" date="2020" name="Genomics">
        <title>Complete, high-quality genomes from long-read metagenomic sequencing of two wolf lichen thalli reveals enigmatic genome architecture.</title>
        <authorList>
            <person name="McKenzie S.K."/>
            <person name="Walston R.F."/>
            <person name="Allen J.L."/>
        </authorList>
    </citation>
    <scope>NUCLEOTIDE SEQUENCE [LARGE SCALE GENOMIC DNA]</scope>
    <source>
        <strain evidence="6">WasteWater2</strain>
    </source>
</reference>
<evidence type="ECO:0000259" key="3">
    <source>
        <dbReference type="Pfam" id="PF13086"/>
    </source>
</evidence>
<dbReference type="GO" id="GO:0031048">
    <property type="term" value="P:regulatory ncRNA-mediated heterochromatin formation"/>
    <property type="evidence" value="ECO:0007669"/>
    <property type="project" value="TreeGrafter"/>
</dbReference>
<evidence type="ECO:0000259" key="5">
    <source>
        <dbReference type="Pfam" id="PF25396"/>
    </source>
</evidence>
<sequence>MNENLNERFGRGKAIRDSRVPRALTARPSTTLNLSIREYAKTAGQPADPSHWTGFREIPSPSEVFDEGRTEHGTTLELTENSVVGPYISKEDYLETHYRLLREDAVAPLRDVVSEIQVYPHIMEKESDNSAYIYEKVFIIGLTFANAGIAARVTFSLRRIGKKVNWEQSKRLLTGAVLALTPAKDMFASVCRVAIVAARPLAGLEQNPPELDIFFGGPDEFEIDPQQEWVMVESRNGFYEGSRHTLRGLQMLSRETFPLSEHIVDIQRVIRPPRYLEQQPRKNLSSLFPTAVDEVLNVDTLEEWPAKLPSGLDPSQMDALKRILSKRLAIVQGPPGTGKTHVSVIALRLLLENLGAEDPPIIIAAHTNHALDQLLRHIAKFEPGFIRLGAWTKDTEVIKPQTLFEIKDAIKHSNPTGGLRNPALRRLKQLAKEMTILLAPLTEGRELLNSRSFEQYNVISYDQYYSLVKGAKEWIRAGAEDDPLGDIATWLGDERIEANYRTMPEDFGIEVEEVVEYEQLKEIEAESKLADDEDRDSLRGLRLVFNEPFTGRQSTGVTDETVQFEMQKRDLWNIPRQHRGPVYRHMQQGLKAAITKKFRELARQYAAASQDAKSGLWELDYNYLKQAKVIGMTTTGLSKYRGLIQSLDPKVVLIEEAAETLEAFVSVACFESLEHLILIGDHRQLRGHCNDQELAGNPYYLGISMFERLARNKVEFSQLKRQRRMIPEIRRALKPIYEKLEDHPSVLDRLPIPGMGGVNSYFFTHEGRETTDSQMSKINQAEAEMLVAFFYYLVLNGMAPGEITVLTFYNGQRKLIMRKLREHRHLQGAKFTVVTVDSYQGEENEVVLLSLVRSNIRGNIGFLEVENRVCVALSRARRGFYIFGDAPNLCRSSMLWWHIIQAMAKDPCRVGFYLHLTCKKHNEKTFIKEPEDFNSLEAGCSRACREEMSCGHTCALGCHLFSHDVVSCKKHCNRRLECGHPCTNLCYLPCRSDCACDKKFESVDRAVALTGSSKETHAAPLDYAEGATESSNIKTSPYYPQAGAAKYATVFNGTPEKKKKLRNSSQFSGPPQLEDRQPYRNIPHDTQSYRDFAAGGHVESDKNLAAMVEREAAEVRGKQLDEENFAALFSDPGDAVLLDKTKKMTLVRTMSNGKGGSRGVWKGVWNKPPRSKDASPSKKEEVSLLDS</sequence>
<evidence type="ECO:0000256" key="2">
    <source>
        <dbReference type="SAM" id="MobiDB-lite"/>
    </source>
</evidence>
<evidence type="ECO:0000256" key="1">
    <source>
        <dbReference type="ARBA" id="ARBA00022806"/>
    </source>
</evidence>
<dbReference type="AlphaFoldDB" id="A0A8H6L8L5"/>
<dbReference type="InterPro" id="IPR045055">
    <property type="entry name" value="DNA2/NAM7-like"/>
</dbReference>
<dbReference type="FunFam" id="3.40.50.300:FF:001366">
    <property type="entry name" value="ATP binding protein, putative"/>
    <property type="match status" value="1"/>
</dbReference>
<dbReference type="InterPro" id="IPR057373">
    <property type="entry name" value="ZNFX1"/>
</dbReference>
<dbReference type="SUPFAM" id="SSF52540">
    <property type="entry name" value="P-loop containing nucleoside triphosphate hydrolases"/>
    <property type="match status" value="1"/>
</dbReference>
<keyword evidence="7" id="KW-1185">Reference proteome</keyword>
<evidence type="ECO:0000313" key="6">
    <source>
        <dbReference type="EMBL" id="KAF6239572.1"/>
    </source>
</evidence>
<evidence type="ECO:0000313" key="7">
    <source>
        <dbReference type="Proteomes" id="UP000578531"/>
    </source>
</evidence>
<evidence type="ECO:0000259" key="4">
    <source>
        <dbReference type="Pfam" id="PF13087"/>
    </source>
</evidence>
<dbReference type="RefSeq" id="XP_037168847.1">
    <property type="nucleotide sequence ID" value="XM_037304052.1"/>
</dbReference>
<dbReference type="EMBL" id="JACCJC010000005">
    <property type="protein sequence ID" value="KAF6239572.1"/>
    <property type="molecule type" value="Genomic_DNA"/>
</dbReference>
<feature type="compositionally biased region" description="Basic and acidic residues" evidence="2">
    <location>
        <begin position="1170"/>
        <end position="1187"/>
    </location>
</feature>
<proteinExistence type="predicted"/>
<feature type="domain" description="ZNFX1" evidence="5">
    <location>
        <begin position="129"/>
        <end position="235"/>
    </location>
</feature>
<dbReference type="GO" id="GO:0004386">
    <property type="term" value="F:helicase activity"/>
    <property type="evidence" value="ECO:0007669"/>
    <property type="project" value="InterPro"/>
</dbReference>
<protein>
    <submittedName>
        <fullName evidence="6">Uncharacterized protein</fullName>
    </submittedName>
</protein>
<keyword evidence="1" id="KW-0547">Nucleotide-binding</keyword>